<proteinExistence type="predicted"/>
<evidence type="ECO:0000256" key="1">
    <source>
        <dbReference type="SAM" id="Phobius"/>
    </source>
</evidence>
<dbReference type="EMBL" id="KN847500">
    <property type="protein sequence ID" value="KIW10305.1"/>
    <property type="molecule type" value="Genomic_DNA"/>
</dbReference>
<keyword evidence="1" id="KW-0472">Membrane</keyword>
<evidence type="ECO:0000313" key="3">
    <source>
        <dbReference type="Proteomes" id="UP000053328"/>
    </source>
</evidence>
<dbReference type="VEuPathDB" id="FungiDB:PV08_11267"/>
<keyword evidence="1" id="KW-0812">Transmembrane</keyword>
<dbReference type="Proteomes" id="UP000053328">
    <property type="component" value="Unassembled WGS sequence"/>
</dbReference>
<protein>
    <submittedName>
        <fullName evidence="2">Uncharacterized protein</fullName>
    </submittedName>
</protein>
<dbReference type="RefSeq" id="XP_016230521.1">
    <property type="nucleotide sequence ID" value="XM_016385577.1"/>
</dbReference>
<keyword evidence="1" id="KW-1133">Transmembrane helix</keyword>
<name>A0A0D2AUX1_9EURO</name>
<gene>
    <name evidence="2" type="ORF">PV08_11267</name>
</gene>
<organism evidence="2 3">
    <name type="scientific">Exophiala spinifera</name>
    <dbReference type="NCBI Taxonomy" id="91928"/>
    <lineage>
        <taxon>Eukaryota</taxon>
        <taxon>Fungi</taxon>
        <taxon>Dikarya</taxon>
        <taxon>Ascomycota</taxon>
        <taxon>Pezizomycotina</taxon>
        <taxon>Eurotiomycetes</taxon>
        <taxon>Chaetothyriomycetidae</taxon>
        <taxon>Chaetothyriales</taxon>
        <taxon>Herpotrichiellaceae</taxon>
        <taxon>Exophiala</taxon>
    </lineage>
</organism>
<reference evidence="2 3" key="1">
    <citation type="submission" date="2015-01" db="EMBL/GenBank/DDBJ databases">
        <title>The Genome Sequence of Exophiala spinifera CBS89968.</title>
        <authorList>
            <consortium name="The Broad Institute Genomics Platform"/>
            <person name="Cuomo C."/>
            <person name="de Hoog S."/>
            <person name="Gorbushina A."/>
            <person name="Stielow B."/>
            <person name="Teixiera M."/>
            <person name="Abouelleil A."/>
            <person name="Chapman S.B."/>
            <person name="Priest M."/>
            <person name="Young S.K."/>
            <person name="Wortman J."/>
            <person name="Nusbaum C."/>
            <person name="Birren B."/>
        </authorList>
    </citation>
    <scope>NUCLEOTIDE SEQUENCE [LARGE SCALE GENOMIC DNA]</scope>
    <source>
        <strain evidence="2 3">CBS 89968</strain>
    </source>
</reference>
<dbReference type="AlphaFoldDB" id="A0A0D2AUX1"/>
<feature type="transmembrane region" description="Helical" evidence="1">
    <location>
        <begin position="305"/>
        <end position="326"/>
    </location>
</feature>
<keyword evidence="3" id="KW-1185">Reference proteome</keyword>
<dbReference type="HOGENOM" id="CLU_053383_0_0_1"/>
<dbReference type="OrthoDB" id="5428890at2759"/>
<evidence type="ECO:0000313" key="2">
    <source>
        <dbReference type="EMBL" id="KIW10305.1"/>
    </source>
</evidence>
<sequence length="346" mass="40191">MAASENIELCKPEAPKNIAEAFLTLWGNGTSQKRSRSIAMEAYQRYQEKERAAANQRGFHAGTGKAEEIICIAKKLAKGLSKEVVREDLGRDMDMSDQREKLKRLDASINLSATLLTMICTDPPPRNRNVYCRRSVLSWEHGSLQDSLEMHFTSEVLLGHDVTLEKEFNVSTFCRITGFSIDWTDNLIDHLHLDEDNQRLAIFHHASFLKCQQSNLFPPGLIDETLRTLALFFPPHDSAMTAWVRQHPECPKFDTELTKCRRLKPADRKIREFKYWHERLVAVKELYDETRPRTISQLWYDRRNMIQWCTFWVAIWLFIFAVAQIVQGVLQTYKAYHPTNATKTQL</sequence>
<accession>A0A0D2AUX1</accession>
<dbReference type="GeneID" id="27338350"/>